<feature type="region of interest" description="Disordered" evidence="5">
    <location>
        <begin position="76"/>
        <end position="95"/>
    </location>
</feature>
<dbReference type="Pfam" id="PF01547">
    <property type="entry name" value="SBP_bac_1"/>
    <property type="match status" value="1"/>
</dbReference>
<organism evidence="6 7">
    <name type="scientific">Streptomyces triticagri</name>
    <dbReference type="NCBI Taxonomy" id="2293568"/>
    <lineage>
        <taxon>Bacteria</taxon>
        <taxon>Bacillati</taxon>
        <taxon>Actinomycetota</taxon>
        <taxon>Actinomycetes</taxon>
        <taxon>Kitasatosporales</taxon>
        <taxon>Streptomycetaceae</taxon>
        <taxon>Streptomyces</taxon>
    </lineage>
</organism>
<dbReference type="Proteomes" id="UP000263094">
    <property type="component" value="Unassembled WGS sequence"/>
</dbReference>
<comment type="caution">
    <text evidence="6">The sequence shown here is derived from an EMBL/GenBank/DDBJ whole genome shotgun (WGS) entry which is preliminary data.</text>
</comment>
<dbReference type="PANTHER" id="PTHR43649">
    <property type="entry name" value="ARABINOSE-BINDING PROTEIN-RELATED"/>
    <property type="match status" value="1"/>
</dbReference>
<dbReference type="SUPFAM" id="SSF53850">
    <property type="entry name" value="Periplasmic binding protein-like II"/>
    <property type="match status" value="1"/>
</dbReference>
<comment type="similarity">
    <text evidence="2">Belongs to the bacterial solute-binding protein 1 family.</text>
</comment>
<dbReference type="EMBL" id="QUAK01000115">
    <property type="protein sequence ID" value="RFU84692.1"/>
    <property type="molecule type" value="Genomic_DNA"/>
</dbReference>
<name>A0A372M1A1_9ACTN</name>
<dbReference type="PANTHER" id="PTHR43649:SF31">
    <property type="entry name" value="SN-GLYCEROL-3-PHOSPHATE-BINDING PERIPLASMIC PROTEIN UGPB"/>
    <property type="match status" value="1"/>
</dbReference>
<dbReference type="InterPro" id="IPR006059">
    <property type="entry name" value="SBP"/>
</dbReference>
<sequence>MEAQEMATHATENPTDNPFGVRDSDALEVVVFDGGLGDRYVLDAEDRYRAAYPGAHITHTAVPDIRAVVGPRLDGDDAPDLVDNTGPGSLPTAALASDGRLTDLRPLLEAPSCDDPERSVGETLISGVAAKGRFGGDEVWALNYAFTAFGIWYSQQLLDEHGWSYPRTWDEMLALCEEAKRAGIAGFTYPGVHPYYLQWTLYPFIAKIGGTDVLRSIDNLEPNAWRHPAVLAAFEAYHELAARGHVLAGSSELDHIAAQTAWTEGKALFLPNGTWVEKETRDTTPPGFRMTVSPPTGLDEHDALPFGVVWAQVGEAYVIPRSARNPRGAAELLRLMLGRRSARDFALGSSSLSCVRGALAGADLPSGLASADAMLAAAGDLVIAPRTDWYQTLNREVIAGLIGEMMACRITPAEAVRRIQQAADETARDPEIKKFRHP</sequence>
<gene>
    <name evidence="6" type="primary">ngcE</name>
    <name evidence="6" type="ORF">DY218_21075</name>
</gene>
<evidence type="ECO:0000313" key="7">
    <source>
        <dbReference type="Proteomes" id="UP000263094"/>
    </source>
</evidence>
<evidence type="ECO:0000256" key="3">
    <source>
        <dbReference type="ARBA" id="ARBA00022448"/>
    </source>
</evidence>
<dbReference type="InterPro" id="IPR050490">
    <property type="entry name" value="Bact_solute-bd_prot1"/>
</dbReference>
<keyword evidence="7" id="KW-1185">Reference proteome</keyword>
<protein>
    <submittedName>
        <fullName evidence="6">Carbohydrate ABC transporter, N-acetylglucosamine/diacetylchitobiose-binding protein</fullName>
    </submittedName>
</protein>
<dbReference type="InterPro" id="IPR022386">
    <property type="entry name" value="Chitin_NgcE"/>
</dbReference>
<evidence type="ECO:0000256" key="4">
    <source>
        <dbReference type="ARBA" id="ARBA00022729"/>
    </source>
</evidence>
<dbReference type="Gene3D" id="3.40.190.10">
    <property type="entry name" value="Periplasmic binding protein-like II"/>
    <property type="match status" value="1"/>
</dbReference>
<comment type="subcellular location">
    <subcellularLocation>
        <location evidence="1">Cell envelope</location>
    </subcellularLocation>
</comment>
<reference evidence="6 7" key="1">
    <citation type="submission" date="2018-08" db="EMBL/GenBank/DDBJ databases">
        <title>Isolation, diversity and antifungal activity of Actinobacteria from wheat.</title>
        <authorList>
            <person name="Han C."/>
        </authorList>
    </citation>
    <scope>NUCLEOTIDE SEQUENCE [LARGE SCALE GENOMIC DNA]</scope>
    <source>
        <strain evidence="6 7">NEAU-YY421</strain>
    </source>
</reference>
<keyword evidence="4" id="KW-0732">Signal</keyword>
<evidence type="ECO:0000256" key="2">
    <source>
        <dbReference type="ARBA" id="ARBA00008520"/>
    </source>
</evidence>
<dbReference type="AlphaFoldDB" id="A0A372M1A1"/>
<evidence type="ECO:0000256" key="1">
    <source>
        <dbReference type="ARBA" id="ARBA00004196"/>
    </source>
</evidence>
<dbReference type="GO" id="GO:0030313">
    <property type="term" value="C:cell envelope"/>
    <property type="evidence" value="ECO:0007669"/>
    <property type="project" value="UniProtKB-SubCell"/>
</dbReference>
<accession>A0A372M1A1</accession>
<dbReference type="NCBIfam" id="TIGR03851">
    <property type="entry name" value="chitin_NgcE"/>
    <property type="match status" value="1"/>
</dbReference>
<keyword evidence="3" id="KW-0813">Transport</keyword>
<proteinExistence type="inferred from homology"/>
<evidence type="ECO:0000313" key="6">
    <source>
        <dbReference type="EMBL" id="RFU84692.1"/>
    </source>
</evidence>
<evidence type="ECO:0000256" key="5">
    <source>
        <dbReference type="SAM" id="MobiDB-lite"/>
    </source>
</evidence>
<feature type="region of interest" description="Disordered" evidence="5">
    <location>
        <begin position="1"/>
        <end position="21"/>
    </location>
</feature>